<dbReference type="EMBL" id="JBFCZG010000001">
    <property type="protein sequence ID" value="KAL3428398.1"/>
    <property type="molecule type" value="Genomic_DNA"/>
</dbReference>
<accession>A0ABR4PYD9</accession>
<evidence type="ECO:0000313" key="2">
    <source>
        <dbReference type="EMBL" id="KAL3428398.1"/>
    </source>
</evidence>
<feature type="region of interest" description="Disordered" evidence="1">
    <location>
        <begin position="410"/>
        <end position="437"/>
    </location>
</feature>
<protein>
    <submittedName>
        <fullName evidence="2">Uncharacterized protein</fullName>
    </submittedName>
</protein>
<sequence length="868" mass="99524">MSGPRDTNDELAKPWYWVELKEKDALDPDRLTRIPDLSGDVHPIFAEERWSTADRESGGTALLQQSMLLASRILEAGIEHVAEFLPSDRLYEVPMSPRDENLNMMLQGDDRNNSGVPRLLPLRDYIGPDDLELARSELDDLASSITWQTDPLIYRRNGWNGICSQVPLQQPYQATELRPTHICESDDNLVKKNFTRRQLQIAIMSEYLDIIGSSEVDSEQHLRATFMAGVTMAHEIGHALFWHDFRAWTPDNSEMFVGDGCRRELGHSFLSFVFGNRVPEIVNWGCFQAYRSFKTPLFWSPQYRKGEARYLHKELKSVSTDYIERMLSQGSWEGLTDPQDLRDLLQSDNLHATSLEPDFYYASRDLGYLWRDVPGGGHRDPQYRAKSVFPVPTQEQLEAAEKWRIQTKAQLSSYEGESEDPARDDDDPVYQEPDVKRGLVQVMRPSRSYGNKQEWTTIEVKYHAAPREDGNNDSQSPSVSPSYLESLCTINAFTNWNYYEDGWKVAKEHDLGTWDTEWEAQARSTRAWSLPDQLDLAMMAKIREMRIAAAEKEFAGDNLLLLGLRELSMQFIANWHPTDLERYCSAKHIAIRQGTLGGRLRKTVLSSFQRGLDALKSQLGGVELPQVVKVLISSAAWPEQSVQYHLRKNAIQRSMVPLQNRTLVMKSLAESARHALPRPRNYRVNGDGDRIYAFKVKMMSTVGLEIEHQLRTKIEDYPHEIVTSSLFFEELRDPVLRDQPLARNGLFRDWTDLRYEQQVIRTYRKGDGPRYPYAMKPPDVRLAQELTRVIEPLERAKRIRTSPRPVSGVRPPPTTVAPTAHAEHLARLATIQEALQQLTETQSAVVVDLNAEDDIAFDELNTDLYSEN</sequence>
<comment type="caution">
    <text evidence="2">The sequence shown here is derived from an EMBL/GenBank/DDBJ whole genome shotgun (WGS) entry which is preliminary data.</text>
</comment>
<gene>
    <name evidence="2" type="ORF">PVAG01_01907</name>
</gene>
<organism evidence="2 3">
    <name type="scientific">Phlyctema vagabunda</name>
    <dbReference type="NCBI Taxonomy" id="108571"/>
    <lineage>
        <taxon>Eukaryota</taxon>
        <taxon>Fungi</taxon>
        <taxon>Dikarya</taxon>
        <taxon>Ascomycota</taxon>
        <taxon>Pezizomycotina</taxon>
        <taxon>Leotiomycetes</taxon>
        <taxon>Helotiales</taxon>
        <taxon>Dermateaceae</taxon>
        <taxon>Phlyctema</taxon>
    </lineage>
</organism>
<reference evidence="2 3" key="1">
    <citation type="submission" date="2024-06" db="EMBL/GenBank/DDBJ databases">
        <title>Complete genome of Phlyctema vagabunda strain 19-DSS-EL-015.</title>
        <authorList>
            <person name="Fiorenzani C."/>
        </authorList>
    </citation>
    <scope>NUCLEOTIDE SEQUENCE [LARGE SCALE GENOMIC DNA]</scope>
    <source>
        <strain evidence="2 3">19-DSS-EL-015</strain>
    </source>
</reference>
<keyword evidence="3" id="KW-1185">Reference proteome</keyword>
<evidence type="ECO:0000313" key="3">
    <source>
        <dbReference type="Proteomes" id="UP001629113"/>
    </source>
</evidence>
<feature type="compositionally biased region" description="Acidic residues" evidence="1">
    <location>
        <begin position="416"/>
        <end position="429"/>
    </location>
</feature>
<evidence type="ECO:0000256" key="1">
    <source>
        <dbReference type="SAM" id="MobiDB-lite"/>
    </source>
</evidence>
<name>A0ABR4PYD9_9HELO</name>
<proteinExistence type="predicted"/>
<dbReference type="Proteomes" id="UP001629113">
    <property type="component" value="Unassembled WGS sequence"/>
</dbReference>